<feature type="modified residue" description="4-aspartylphosphate" evidence="7">
    <location>
        <position position="53"/>
    </location>
</feature>
<dbReference type="InterPro" id="IPR011006">
    <property type="entry name" value="CheY-like_superfamily"/>
</dbReference>
<evidence type="ECO:0000313" key="11">
    <source>
        <dbReference type="EMBL" id="MFC4386612.1"/>
    </source>
</evidence>
<dbReference type="SUPFAM" id="SSF48452">
    <property type="entry name" value="TPR-like"/>
    <property type="match status" value="1"/>
</dbReference>
<dbReference type="InterPro" id="IPR016032">
    <property type="entry name" value="Sig_transdc_resp-reg_C-effctor"/>
</dbReference>
<evidence type="ECO:0000313" key="12">
    <source>
        <dbReference type="Proteomes" id="UP001595880"/>
    </source>
</evidence>
<dbReference type="EMBL" id="JBHSDV010000001">
    <property type="protein sequence ID" value="MFC4386612.1"/>
    <property type="molecule type" value="Genomic_DNA"/>
</dbReference>
<dbReference type="PANTHER" id="PTHR35807">
    <property type="entry name" value="TRANSCRIPTIONAL REGULATOR REDD-RELATED"/>
    <property type="match status" value="1"/>
</dbReference>
<protein>
    <submittedName>
        <fullName evidence="11">Response regulator</fullName>
    </submittedName>
</protein>
<evidence type="ECO:0000256" key="1">
    <source>
        <dbReference type="ARBA" id="ARBA00004496"/>
    </source>
</evidence>
<dbReference type="Pfam" id="PF00486">
    <property type="entry name" value="Trans_reg_C"/>
    <property type="match status" value="1"/>
</dbReference>
<dbReference type="InterPro" id="IPR011990">
    <property type="entry name" value="TPR-like_helical_dom_sf"/>
</dbReference>
<proteinExistence type="inferred from homology"/>
<dbReference type="SMART" id="SM01043">
    <property type="entry name" value="BTAD"/>
    <property type="match status" value="1"/>
</dbReference>
<gene>
    <name evidence="11" type="ORF">ACFOZ1_02205</name>
</gene>
<evidence type="ECO:0000256" key="5">
    <source>
        <dbReference type="ARBA" id="ARBA00023125"/>
    </source>
</evidence>
<accession>A0ABV8VQ90</accession>
<dbReference type="PROSITE" id="PS50110">
    <property type="entry name" value="RESPONSE_REGULATORY"/>
    <property type="match status" value="1"/>
</dbReference>
<evidence type="ECO:0000256" key="2">
    <source>
        <dbReference type="ARBA" id="ARBA00005820"/>
    </source>
</evidence>
<dbReference type="RefSeq" id="WP_390195349.1">
    <property type="nucleotide sequence ID" value="NZ_JBHSDV010000001.1"/>
</dbReference>
<sequence length="376" mass="44631">MKVCLFDDEPLAIELLKFQLLEFKEIEILFTSTEANINKYNGLLQQIDVVFLDIEMPGTNGLLLAEEITALNPNIQVVFVTGYNQYAVQAFEMNALDYILKPVSTERLQNTIQRLQISTDNPEKEQDLLHIQVLGDLTFQLHHQTHPIEIKWRTAKSKELFIYLLHNEGTVVSKDKLVDTLWEDIELEKAYSNLYVSIYNIRKALKELQQYIYIESVQDGYVLKLNQTIIDKINWKDKIQYIPTITTEFIGHLEDTMSIYKGNYLEKLDYTWLEAERFELEELWLHRAKQIATYYYDTNNTDKAIRWYTEIVNKRPEDEHASFQLMKLFNTLNYHMLVDHQYKYLKKILADLDITISPDITKWYHQQKKKKKVLNK</sequence>
<keyword evidence="4" id="KW-0805">Transcription regulation</keyword>
<dbReference type="InterPro" id="IPR005158">
    <property type="entry name" value="BTAD"/>
</dbReference>
<keyword evidence="6" id="KW-0804">Transcription</keyword>
<organism evidence="11 12">
    <name type="scientific">Gracilibacillus marinus</name>
    <dbReference type="NCBI Taxonomy" id="630535"/>
    <lineage>
        <taxon>Bacteria</taxon>
        <taxon>Bacillati</taxon>
        <taxon>Bacillota</taxon>
        <taxon>Bacilli</taxon>
        <taxon>Bacillales</taxon>
        <taxon>Bacillaceae</taxon>
        <taxon>Gracilibacillus</taxon>
    </lineage>
</organism>
<comment type="subcellular location">
    <subcellularLocation>
        <location evidence="1">Cytoplasm</location>
    </subcellularLocation>
</comment>
<dbReference type="Proteomes" id="UP001595880">
    <property type="component" value="Unassembled WGS sequence"/>
</dbReference>
<evidence type="ECO:0000259" key="10">
    <source>
        <dbReference type="PROSITE" id="PS51755"/>
    </source>
</evidence>
<keyword evidence="12" id="KW-1185">Reference proteome</keyword>
<dbReference type="Pfam" id="PF00072">
    <property type="entry name" value="Response_reg"/>
    <property type="match status" value="1"/>
</dbReference>
<dbReference type="SMART" id="SM00448">
    <property type="entry name" value="REC"/>
    <property type="match status" value="1"/>
</dbReference>
<feature type="domain" description="OmpR/PhoB-type" evidence="10">
    <location>
        <begin position="123"/>
        <end position="225"/>
    </location>
</feature>
<evidence type="ECO:0000256" key="6">
    <source>
        <dbReference type="ARBA" id="ARBA00023163"/>
    </source>
</evidence>
<dbReference type="Gene3D" id="1.10.10.10">
    <property type="entry name" value="Winged helix-like DNA-binding domain superfamily/Winged helix DNA-binding domain"/>
    <property type="match status" value="1"/>
</dbReference>
<dbReference type="SMART" id="SM00862">
    <property type="entry name" value="Trans_reg_C"/>
    <property type="match status" value="1"/>
</dbReference>
<evidence type="ECO:0000256" key="7">
    <source>
        <dbReference type="PROSITE-ProRule" id="PRU00169"/>
    </source>
</evidence>
<keyword evidence="5 8" id="KW-0238">DNA-binding</keyword>
<dbReference type="SUPFAM" id="SSF46894">
    <property type="entry name" value="C-terminal effector domain of the bipartite response regulators"/>
    <property type="match status" value="1"/>
</dbReference>
<dbReference type="Gene3D" id="1.25.40.10">
    <property type="entry name" value="Tetratricopeptide repeat domain"/>
    <property type="match status" value="1"/>
</dbReference>
<comment type="similarity">
    <text evidence="2">Belongs to the AfsR/DnrI/RedD regulatory family.</text>
</comment>
<keyword evidence="3" id="KW-0902">Two-component regulatory system</keyword>
<dbReference type="SUPFAM" id="SSF52172">
    <property type="entry name" value="CheY-like"/>
    <property type="match status" value="1"/>
</dbReference>
<dbReference type="InterPro" id="IPR001867">
    <property type="entry name" value="OmpR/PhoB-type_DNA-bd"/>
</dbReference>
<evidence type="ECO:0000256" key="4">
    <source>
        <dbReference type="ARBA" id="ARBA00023015"/>
    </source>
</evidence>
<feature type="DNA-binding region" description="OmpR/PhoB-type" evidence="8">
    <location>
        <begin position="123"/>
        <end position="225"/>
    </location>
</feature>
<dbReference type="InterPro" id="IPR051677">
    <property type="entry name" value="AfsR-DnrI-RedD_regulator"/>
</dbReference>
<dbReference type="InterPro" id="IPR036388">
    <property type="entry name" value="WH-like_DNA-bd_sf"/>
</dbReference>
<name>A0ABV8VQ90_9BACI</name>
<evidence type="ECO:0000256" key="3">
    <source>
        <dbReference type="ARBA" id="ARBA00023012"/>
    </source>
</evidence>
<evidence type="ECO:0000256" key="8">
    <source>
        <dbReference type="PROSITE-ProRule" id="PRU01091"/>
    </source>
</evidence>
<dbReference type="Pfam" id="PF03704">
    <property type="entry name" value="BTAD"/>
    <property type="match status" value="1"/>
</dbReference>
<reference evidence="12" key="1">
    <citation type="journal article" date="2019" name="Int. J. Syst. Evol. Microbiol.">
        <title>The Global Catalogue of Microorganisms (GCM) 10K type strain sequencing project: providing services to taxonomists for standard genome sequencing and annotation.</title>
        <authorList>
            <consortium name="The Broad Institute Genomics Platform"/>
            <consortium name="The Broad Institute Genome Sequencing Center for Infectious Disease"/>
            <person name="Wu L."/>
            <person name="Ma J."/>
        </authorList>
    </citation>
    <scope>NUCLEOTIDE SEQUENCE [LARGE SCALE GENOMIC DNA]</scope>
    <source>
        <strain evidence="12">KACC 14058</strain>
    </source>
</reference>
<feature type="domain" description="Response regulatory" evidence="9">
    <location>
        <begin position="2"/>
        <end position="116"/>
    </location>
</feature>
<dbReference type="PANTHER" id="PTHR35807:SF2">
    <property type="entry name" value="TRANSCRIPTIONAL ACTIVATOR DOMAIN"/>
    <property type="match status" value="1"/>
</dbReference>
<dbReference type="PROSITE" id="PS51755">
    <property type="entry name" value="OMPR_PHOB"/>
    <property type="match status" value="1"/>
</dbReference>
<evidence type="ECO:0000259" key="9">
    <source>
        <dbReference type="PROSITE" id="PS50110"/>
    </source>
</evidence>
<dbReference type="Gene3D" id="3.40.50.2300">
    <property type="match status" value="1"/>
</dbReference>
<comment type="caution">
    <text evidence="11">The sequence shown here is derived from an EMBL/GenBank/DDBJ whole genome shotgun (WGS) entry which is preliminary data.</text>
</comment>
<dbReference type="InterPro" id="IPR001789">
    <property type="entry name" value="Sig_transdc_resp-reg_receiver"/>
</dbReference>
<keyword evidence="7" id="KW-0597">Phosphoprotein</keyword>